<name>A0A926EQ18_9FIRM</name>
<reference evidence="3" key="1">
    <citation type="submission" date="2020-08" db="EMBL/GenBank/DDBJ databases">
        <title>Genome public.</title>
        <authorList>
            <person name="Liu C."/>
            <person name="Sun Q."/>
        </authorList>
    </citation>
    <scope>NUCLEOTIDE SEQUENCE</scope>
    <source>
        <strain evidence="3">NSJ-64</strain>
    </source>
</reference>
<proteinExistence type="predicted"/>
<feature type="region of interest" description="Disordered" evidence="1">
    <location>
        <begin position="313"/>
        <end position="333"/>
    </location>
</feature>
<accession>A0A926EQ18</accession>
<evidence type="ECO:0000259" key="2">
    <source>
        <dbReference type="Pfam" id="PF12146"/>
    </source>
</evidence>
<dbReference type="InterPro" id="IPR022742">
    <property type="entry name" value="Hydrolase_4"/>
</dbReference>
<dbReference type="InterPro" id="IPR051044">
    <property type="entry name" value="MAG_DAG_Lipase"/>
</dbReference>
<dbReference type="AlphaFoldDB" id="A0A926EQ18"/>
<dbReference type="SUPFAM" id="SSF53474">
    <property type="entry name" value="alpha/beta-Hydrolases"/>
    <property type="match status" value="1"/>
</dbReference>
<evidence type="ECO:0000313" key="3">
    <source>
        <dbReference type="EMBL" id="MBC8584572.1"/>
    </source>
</evidence>
<keyword evidence="4" id="KW-1185">Reference proteome</keyword>
<dbReference type="Pfam" id="PF12146">
    <property type="entry name" value="Hydrolase_4"/>
    <property type="match status" value="1"/>
</dbReference>
<evidence type="ECO:0000256" key="1">
    <source>
        <dbReference type="SAM" id="MobiDB-lite"/>
    </source>
</evidence>
<dbReference type="RefSeq" id="WP_262394403.1">
    <property type="nucleotide sequence ID" value="NZ_JACRTD010000002.1"/>
</dbReference>
<dbReference type="Gene3D" id="3.40.50.1820">
    <property type="entry name" value="alpha/beta hydrolase"/>
    <property type="match status" value="1"/>
</dbReference>
<dbReference type="EMBL" id="JACRTD010000002">
    <property type="protein sequence ID" value="MBC8584572.1"/>
    <property type="molecule type" value="Genomic_DNA"/>
</dbReference>
<dbReference type="InterPro" id="IPR029058">
    <property type="entry name" value="AB_hydrolase_fold"/>
</dbReference>
<dbReference type="PANTHER" id="PTHR11614">
    <property type="entry name" value="PHOSPHOLIPASE-RELATED"/>
    <property type="match status" value="1"/>
</dbReference>
<protein>
    <submittedName>
        <fullName evidence="3">Lysophospholipase</fullName>
    </submittedName>
</protein>
<gene>
    <name evidence="3" type="ORF">H8705_03145</name>
</gene>
<evidence type="ECO:0000313" key="4">
    <source>
        <dbReference type="Proteomes" id="UP000623678"/>
    </source>
</evidence>
<feature type="domain" description="Serine aminopeptidase S33" evidence="2">
    <location>
        <begin position="31"/>
        <end position="292"/>
    </location>
</feature>
<comment type="caution">
    <text evidence="3">The sequence shown here is derived from an EMBL/GenBank/DDBJ whole genome shotgun (WGS) entry which is preliminary data.</text>
</comment>
<dbReference type="Proteomes" id="UP000623678">
    <property type="component" value="Unassembled WGS sequence"/>
</dbReference>
<sequence length="333" mass="37255">MNIIVKQIEFKSTNGENTIFGWIYTPSEGLRGIVQICHGMAEHMGRYHEFMRTLAKNGYVACGIDQVGHGRSVMDQNGYGFFGKQEGFKTLVDDQFKFNKIVRSEIPNLKCVLLGHSMGSFVARMYACKYSQTISGLIICGTAKSGMKIDLAIQAANHSMKRNGAAFADAGLNRLVFGSFNDKFKPAKTKFDWLSRDMEMVQRYIDDSKCGFVFTSSAFHDLFVLISKANDRRCFTITPKSMPIYIISGTMDPVGDFGKGPTSVYNRYVKAGVEDIEMALYEGARHELLNELNRQQVAEDILRWLGARIQPPEPLSPADKGVSWPGSDMMPNE</sequence>
<organism evidence="3 4">
    <name type="scientific">Youxingia wuxianensis</name>
    <dbReference type="NCBI Taxonomy" id="2763678"/>
    <lineage>
        <taxon>Bacteria</taxon>
        <taxon>Bacillati</taxon>
        <taxon>Bacillota</taxon>
        <taxon>Clostridia</taxon>
        <taxon>Eubacteriales</taxon>
        <taxon>Oscillospiraceae</taxon>
        <taxon>Youxingia</taxon>
    </lineage>
</organism>